<dbReference type="InterPro" id="IPR036423">
    <property type="entry name" value="SOD-like_Cu/Zn_dom_sf"/>
</dbReference>
<comment type="caution">
    <text evidence="4">The sequence shown here is derived from an EMBL/GenBank/DDBJ whole genome shotgun (WGS) entry which is preliminary data.</text>
</comment>
<dbReference type="CDD" id="cd00305">
    <property type="entry name" value="Cu-Zn_Superoxide_Dismutase"/>
    <property type="match status" value="1"/>
</dbReference>
<evidence type="ECO:0000259" key="3">
    <source>
        <dbReference type="Pfam" id="PF00080"/>
    </source>
</evidence>
<name>A0A2T7G6X1_9RHOB</name>
<evidence type="ECO:0000256" key="2">
    <source>
        <dbReference type="SAM" id="SignalP"/>
    </source>
</evidence>
<keyword evidence="5" id="KW-1185">Reference proteome</keyword>
<gene>
    <name evidence="4" type="ORF">DC366_11075</name>
</gene>
<sequence>MRRLGLCSAAAVFALLGNAAVAEGEGAMAMLKAQDGGDVGHVTLTQGPRGTLFHAELTGLAPGWHSFHVHETGSCTGDFEDAGGHYAPDENGHGLLHEEGAHAGDLPNIHVASDGTAMAEFYSARLSVAGGDAPLMDEDGSAIVIHEGADTYQSDAEAGARVACGVITQTK</sequence>
<dbReference type="Pfam" id="PF00080">
    <property type="entry name" value="Sod_Cu"/>
    <property type="match status" value="1"/>
</dbReference>
<dbReference type="InterPro" id="IPR024134">
    <property type="entry name" value="SOD_Cu/Zn_/chaperone"/>
</dbReference>
<accession>A0A2T7G6X1</accession>
<dbReference type="PRINTS" id="PR00068">
    <property type="entry name" value="CUZNDISMTASE"/>
</dbReference>
<dbReference type="OrthoDB" id="5431326at2"/>
<dbReference type="Gene3D" id="2.60.40.200">
    <property type="entry name" value="Superoxide dismutase, copper/zinc binding domain"/>
    <property type="match status" value="1"/>
</dbReference>
<dbReference type="RefSeq" id="WP_108692262.1">
    <property type="nucleotide sequence ID" value="NZ_QCYH01000005.1"/>
</dbReference>
<feature type="signal peptide" evidence="2">
    <location>
        <begin position="1"/>
        <end position="22"/>
    </location>
</feature>
<comment type="similarity">
    <text evidence="1">Belongs to the Cu-Zn superoxide dismutase family.</text>
</comment>
<dbReference type="Proteomes" id="UP000244446">
    <property type="component" value="Unassembled WGS sequence"/>
</dbReference>
<keyword evidence="2" id="KW-0732">Signal</keyword>
<evidence type="ECO:0000256" key="1">
    <source>
        <dbReference type="ARBA" id="ARBA00010457"/>
    </source>
</evidence>
<proteinExistence type="inferred from homology"/>
<feature type="domain" description="Superoxide dismutase copper/zinc binding" evidence="3">
    <location>
        <begin position="40"/>
        <end position="167"/>
    </location>
</feature>
<dbReference type="EMBL" id="QCYH01000005">
    <property type="protein sequence ID" value="PVA10180.1"/>
    <property type="molecule type" value="Genomic_DNA"/>
</dbReference>
<feature type="chain" id="PRO_5015531365" evidence="2">
    <location>
        <begin position="23"/>
        <end position="171"/>
    </location>
</feature>
<dbReference type="AlphaFoldDB" id="A0A2T7G6X1"/>
<dbReference type="PANTHER" id="PTHR10003">
    <property type="entry name" value="SUPEROXIDE DISMUTASE CU-ZN -RELATED"/>
    <property type="match status" value="1"/>
</dbReference>
<dbReference type="GO" id="GO:0006801">
    <property type="term" value="P:superoxide metabolic process"/>
    <property type="evidence" value="ECO:0007669"/>
    <property type="project" value="InterPro"/>
</dbReference>
<organism evidence="4 5">
    <name type="scientific">Pelagivirga sediminicola</name>
    <dbReference type="NCBI Taxonomy" id="2170575"/>
    <lineage>
        <taxon>Bacteria</taxon>
        <taxon>Pseudomonadati</taxon>
        <taxon>Pseudomonadota</taxon>
        <taxon>Alphaproteobacteria</taxon>
        <taxon>Rhodobacterales</taxon>
        <taxon>Paracoccaceae</taxon>
        <taxon>Pelagivirga</taxon>
    </lineage>
</organism>
<reference evidence="4 5" key="1">
    <citation type="submission" date="2018-04" db="EMBL/GenBank/DDBJ databases">
        <title>Pelagivirga bohaiensis gen. nov., sp. nov., a bacterium isolated from the Bohai Sea.</title>
        <authorList>
            <person name="Ji X."/>
        </authorList>
    </citation>
    <scope>NUCLEOTIDE SEQUENCE [LARGE SCALE GENOMIC DNA]</scope>
    <source>
        <strain evidence="4 5">BH-SD19</strain>
    </source>
</reference>
<protein>
    <submittedName>
        <fullName evidence="4">Superoxide dismutase family protein</fullName>
    </submittedName>
</protein>
<evidence type="ECO:0000313" key="4">
    <source>
        <dbReference type="EMBL" id="PVA10180.1"/>
    </source>
</evidence>
<dbReference type="GO" id="GO:0005507">
    <property type="term" value="F:copper ion binding"/>
    <property type="evidence" value="ECO:0007669"/>
    <property type="project" value="InterPro"/>
</dbReference>
<evidence type="ECO:0000313" key="5">
    <source>
        <dbReference type="Proteomes" id="UP000244446"/>
    </source>
</evidence>
<dbReference type="InterPro" id="IPR001424">
    <property type="entry name" value="SOD_Cu_Zn_dom"/>
</dbReference>
<dbReference type="SUPFAM" id="SSF49329">
    <property type="entry name" value="Cu,Zn superoxide dismutase-like"/>
    <property type="match status" value="1"/>
</dbReference>